<gene>
    <name evidence="1" type="ORF">AYBTSS11_LOCUS29819</name>
</gene>
<evidence type="ECO:0000313" key="1">
    <source>
        <dbReference type="EMBL" id="CAJ1977652.1"/>
    </source>
</evidence>
<proteinExistence type="predicted"/>
<dbReference type="Gramene" id="rna-AYBTSS11_LOCUS29819">
    <property type="protein sequence ID" value="CAJ1977652.1"/>
    <property type="gene ID" value="gene-AYBTSS11_LOCUS29819"/>
</dbReference>
<dbReference type="Proteomes" id="UP001189624">
    <property type="component" value="Chromosome 10"/>
</dbReference>
<keyword evidence="2" id="KW-1185">Reference proteome</keyword>
<organism evidence="1 2">
    <name type="scientific">Sphenostylis stenocarpa</name>
    <dbReference type="NCBI Taxonomy" id="92480"/>
    <lineage>
        <taxon>Eukaryota</taxon>
        <taxon>Viridiplantae</taxon>
        <taxon>Streptophyta</taxon>
        <taxon>Embryophyta</taxon>
        <taxon>Tracheophyta</taxon>
        <taxon>Spermatophyta</taxon>
        <taxon>Magnoliopsida</taxon>
        <taxon>eudicotyledons</taxon>
        <taxon>Gunneridae</taxon>
        <taxon>Pentapetalae</taxon>
        <taxon>rosids</taxon>
        <taxon>fabids</taxon>
        <taxon>Fabales</taxon>
        <taxon>Fabaceae</taxon>
        <taxon>Papilionoideae</taxon>
        <taxon>50 kb inversion clade</taxon>
        <taxon>NPAAA clade</taxon>
        <taxon>indigoferoid/millettioid clade</taxon>
        <taxon>Phaseoleae</taxon>
        <taxon>Sphenostylis</taxon>
    </lineage>
</organism>
<accession>A0AA86W375</accession>
<reference evidence="1" key="1">
    <citation type="submission" date="2023-10" db="EMBL/GenBank/DDBJ databases">
        <authorList>
            <person name="Domelevo Entfellner J.-B."/>
        </authorList>
    </citation>
    <scope>NUCLEOTIDE SEQUENCE</scope>
</reference>
<name>A0AA86W375_9FABA</name>
<evidence type="ECO:0000313" key="2">
    <source>
        <dbReference type="Proteomes" id="UP001189624"/>
    </source>
</evidence>
<protein>
    <submittedName>
        <fullName evidence="1">Uncharacterized protein</fullName>
    </submittedName>
</protein>
<dbReference type="AlphaFoldDB" id="A0AA86W375"/>
<sequence>MIVMDFASFILPTALSYSSERPFESLQILTPVLFRVETPKPTQASIFVPLLLPCHPRINK</sequence>
<dbReference type="EMBL" id="OY731407">
    <property type="protein sequence ID" value="CAJ1977652.1"/>
    <property type="molecule type" value="Genomic_DNA"/>
</dbReference>